<proteinExistence type="predicted"/>
<protein>
    <submittedName>
        <fullName evidence="2">Uncharacterized protein</fullName>
    </submittedName>
</protein>
<organism evidence="2 3">
    <name type="scientific">Brucella intermedia LMG 3301</name>
    <dbReference type="NCBI Taxonomy" id="641118"/>
    <lineage>
        <taxon>Bacteria</taxon>
        <taxon>Pseudomonadati</taxon>
        <taxon>Pseudomonadota</taxon>
        <taxon>Alphaproteobacteria</taxon>
        <taxon>Hyphomicrobiales</taxon>
        <taxon>Brucellaceae</taxon>
        <taxon>Brucella/Ochrobactrum group</taxon>
        <taxon>Brucella</taxon>
    </lineage>
</organism>
<accession>C4WQR3</accession>
<gene>
    <name evidence="2" type="ORF">OINT_2001809</name>
</gene>
<evidence type="ECO:0000256" key="1">
    <source>
        <dbReference type="SAM" id="Coils"/>
    </source>
</evidence>
<evidence type="ECO:0000313" key="3">
    <source>
        <dbReference type="Proteomes" id="UP000004386"/>
    </source>
</evidence>
<evidence type="ECO:0000313" key="2">
    <source>
        <dbReference type="EMBL" id="EEQ94572.1"/>
    </source>
</evidence>
<dbReference type="EMBL" id="ACQA01000002">
    <property type="protein sequence ID" value="EEQ94572.1"/>
    <property type="molecule type" value="Genomic_DNA"/>
</dbReference>
<dbReference type="HOGENOM" id="CLU_1336376_0_0_5"/>
<dbReference type="AlphaFoldDB" id="C4WQR3"/>
<keyword evidence="1" id="KW-0175">Coiled coil</keyword>
<comment type="caution">
    <text evidence="2">The sequence shown here is derived from an EMBL/GenBank/DDBJ whole genome shotgun (WGS) entry which is preliminary data.</text>
</comment>
<feature type="coiled-coil region" evidence="1">
    <location>
        <begin position="163"/>
        <end position="205"/>
    </location>
</feature>
<dbReference type="Proteomes" id="UP000004386">
    <property type="component" value="Unassembled WGS sequence"/>
</dbReference>
<reference evidence="2 3" key="1">
    <citation type="submission" date="2009-05" db="EMBL/GenBank/DDBJ databases">
        <authorList>
            <person name="Setubal J.C."/>
            <person name="Boyle S."/>
            <person name="Crasta O.R."/>
            <person name="Gillespie J.J."/>
            <person name="Kenyon R.W."/>
            <person name="Lu J."/>
            <person name="Mane S."/>
            <person name="Nagrani S."/>
            <person name="Shallom J.M."/>
            <person name="Shallom S."/>
            <person name="Shukla M."/>
            <person name="Snyder E.E."/>
            <person name="Sobral B.W."/>
            <person name="Wattam A.R."/>
            <person name="Will R."/>
            <person name="Williams K."/>
            <person name="Yoo H."/>
            <person name="Munk C."/>
            <person name="Tapia R."/>
            <person name="Green L."/>
            <person name="Rogers Y."/>
            <person name="Detter J.C."/>
            <person name="Bruce D."/>
            <person name="Brettin T.S."/>
            <person name="Tsolis R."/>
        </authorList>
    </citation>
    <scope>NUCLEOTIDE SEQUENCE [LARGE SCALE GENOMIC DNA]</scope>
    <source>
        <strain evidence="2 3">LMG 3301</strain>
    </source>
</reference>
<name>C4WQR3_9HYPH</name>
<sequence>MTRVERTFKFPRESYSRMKNRIRNVVVDYKNKRTRKGSSSLWGNLDLKSITEQVEADAPQSPMDAQVQPDLSKPIERKTETTTINAVSQTEPVIEQVEEALSEQELSNMDASKPEEAPLTMEELQTENMVGNPVVSEKKPSVRRGMKKSAPQKQQAAIRVFAEPDIQAELSALEIENADLKRELAARLRMENRQLLKMLRRLEKQ</sequence>